<keyword evidence="3 6" id="KW-0812">Transmembrane</keyword>
<evidence type="ECO:0000256" key="2">
    <source>
        <dbReference type="ARBA" id="ARBA00010350"/>
    </source>
</evidence>
<evidence type="ECO:0000256" key="1">
    <source>
        <dbReference type="ARBA" id="ARBA00004141"/>
    </source>
</evidence>
<feature type="transmembrane region" description="Helical" evidence="6">
    <location>
        <begin position="102"/>
        <end position="121"/>
    </location>
</feature>
<comment type="caution">
    <text evidence="7">The sequence shown here is derived from an EMBL/GenBank/DDBJ whole genome shotgun (WGS) entry which is preliminary data.</text>
</comment>
<keyword evidence="8" id="KW-1185">Reference proteome</keyword>
<evidence type="ECO:0000256" key="3">
    <source>
        <dbReference type="ARBA" id="ARBA00022692"/>
    </source>
</evidence>
<dbReference type="PANTHER" id="PTHR23291:SF50">
    <property type="entry name" value="PROTEIN LIFEGUARD 4"/>
    <property type="match status" value="1"/>
</dbReference>
<dbReference type="Proteomes" id="UP001214854">
    <property type="component" value="Unassembled WGS sequence"/>
</dbReference>
<evidence type="ECO:0000256" key="5">
    <source>
        <dbReference type="ARBA" id="ARBA00023136"/>
    </source>
</evidence>
<feature type="transmembrane region" description="Helical" evidence="6">
    <location>
        <begin position="219"/>
        <end position="242"/>
    </location>
</feature>
<dbReference type="EMBL" id="JAQQKX010000025">
    <property type="protein sequence ID" value="MDC7685239.1"/>
    <property type="molecule type" value="Genomic_DNA"/>
</dbReference>
<proteinExistence type="inferred from homology"/>
<feature type="transmembrane region" description="Helical" evidence="6">
    <location>
        <begin position="26"/>
        <end position="48"/>
    </location>
</feature>
<feature type="transmembrane region" description="Helical" evidence="6">
    <location>
        <begin position="157"/>
        <end position="175"/>
    </location>
</feature>
<dbReference type="PANTHER" id="PTHR23291">
    <property type="entry name" value="BAX INHIBITOR-RELATED"/>
    <property type="match status" value="1"/>
</dbReference>
<dbReference type="RefSeq" id="WP_272749744.1">
    <property type="nucleotide sequence ID" value="NZ_JAQQKX010000025.1"/>
</dbReference>
<name>A0ABT5HZ23_9CAUL</name>
<protein>
    <submittedName>
        <fullName evidence="7">Bax inhibitor-1/YccA family protein</fullName>
    </submittedName>
</protein>
<dbReference type="Pfam" id="PF01027">
    <property type="entry name" value="Bax1-I"/>
    <property type="match status" value="1"/>
</dbReference>
<organism evidence="7 8">
    <name type="scientific">Asticcacaulis aquaticus</name>
    <dbReference type="NCBI Taxonomy" id="2984212"/>
    <lineage>
        <taxon>Bacteria</taxon>
        <taxon>Pseudomonadati</taxon>
        <taxon>Pseudomonadota</taxon>
        <taxon>Alphaproteobacteria</taxon>
        <taxon>Caulobacterales</taxon>
        <taxon>Caulobacteraceae</taxon>
        <taxon>Asticcacaulis</taxon>
    </lineage>
</organism>
<dbReference type="CDD" id="cd10432">
    <property type="entry name" value="BI-1-like_bacterial"/>
    <property type="match status" value="1"/>
</dbReference>
<comment type="subcellular location">
    <subcellularLocation>
        <location evidence="1">Membrane</location>
        <topology evidence="1">Multi-pass membrane protein</topology>
    </subcellularLocation>
</comment>
<feature type="transmembrane region" description="Helical" evidence="6">
    <location>
        <begin position="181"/>
        <end position="199"/>
    </location>
</feature>
<evidence type="ECO:0000256" key="4">
    <source>
        <dbReference type="ARBA" id="ARBA00022989"/>
    </source>
</evidence>
<evidence type="ECO:0000313" key="7">
    <source>
        <dbReference type="EMBL" id="MDC7685239.1"/>
    </source>
</evidence>
<sequence length="249" mass="26951">MQFDDTYSGSIPSTQDMAKDQGLKKFLLGIYQKMALGLLVTAAIAYAVSKTPAILQLLYTTQGGYITGYTILGMVFAFAPLGLSFISGMFMNDLNAAKSGMFYWLFVGVMGVSLSSIAILYAGASIAQMFLITAIAFGGLSLVGYTTKVNMSGWRTFLYMAVLGMIGVGMLNFFLLKSSMIEVVIAAIGVVVFSALIAYQTQSLKLMYYEMGGASQNRLAAMTYIGALGLYINFINLFLSLLRLFGNRN</sequence>
<feature type="transmembrane region" description="Helical" evidence="6">
    <location>
        <begin position="68"/>
        <end position="90"/>
    </location>
</feature>
<reference evidence="7 8" key="1">
    <citation type="submission" date="2023-01" db="EMBL/GenBank/DDBJ databases">
        <title>Novel species of the genus Asticcacaulis isolated from rivers.</title>
        <authorList>
            <person name="Lu H."/>
        </authorList>
    </citation>
    <scope>NUCLEOTIDE SEQUENCE [LARGE SCALE GENOMIC DNA]</scope>
    <source>
        <strain evidence="7 8">BYS171W</strain>
    </source>
</reference>
<feature type="transmembrane region" description="Helical" evidence="6">
    <location>
        <begin position="127"/>
        <end position="145"/>
    </location>
</feature>
<dbReference type="InterPro" id="IPR006214">
    <property type="entry name" value="Bax_inhibitor_1-related"/>
</dbReference>
<evidence type="ECO:0000313" key="8">
    <source>
        <dbReference type="Proteomes" id="UP001214854"/>
    </source>
</evidence>
<accession>A0ABT5HZ23</accession>
<keyword evidence="5 6" id="KW-0472">Membrane</keyword>
<evidence type="ECO:0000256" key="6">
    <source>
        <dbReference type="RuleBase" id="RU004379"/>
    </source>
</evidence>
<gene>
    <name evidence="7" type="ORF">PQU92_18300</name>
</gene>
<keyword evidence="4 6" id="KW-1133">Transmembrane helix</keyword>
<comment type="similarity">
    <text evidence="2 6">Belongs to the BI1 family.</text>
</comment>